<accession>A0A0U5H6P7</accession>
<evidence type="ECO:0000313" key="2">
    <source>
        <dbReference type="Proteomes" id="UP000066737"/>
    </source>
</evidence>
<keyword evidence="2" id="KW-1185">Reference proteome</keyword>
<evidence type="ECO:0000313" key="1">
    <source>
        <dbReference type="EMBL" id="CQH64697.1"/>
    </source>
</evidence>
<dbReference type="KEGG" id="hhb:Hhub_5152"/>
<sequence length="382" mass="42943">MPYLGVLNGTRVIPPQVADGTSVTCPACDQPMAVVRSHERGSAFISRHFRHHEQEGRSEMGQTAGQATFADLVDVGECPGESDEHMKMKSIAYARLDHDFPDATVELESGIDGRIADVLLTFDTPREPYGRGIAIEAQYRNQGKDIEAVTDHYLQRGFSVAWLDEDDFSEYDVDLSGILSVWPYALPSRSDLEGYPEVIRWLWQEKSLSVSVEVPIPGEYWASFDKSDEWVTVAQQDLRRKGRAWATVSRSPTGQLTLQLGKKDWGWDGDTHRVTVQLEESDTEELRSFTDNLERLAFGSDRPTEADRERPWHDLTTAWFAGSPRVTSWLSASLSPDDDVVLSLGKKHPKETDRVSVQIDETATQALNELTDLLERAFELEA</sequence>
<geneLocation type="plasmid" evidence="2">
    <name>pSTJ002</name>
</geneLocation>
<organism evidence="1 2">
    <name type="scientific">Halobacterium hubeiense</name>
    <dbReference type="NCBI Taxonomy" id="1407499"/>
    <lineage>
        <taxon>Archaea</taxon>
        <taxon>Methanobacteriati</taxon>
        <taxon>Methanobacteriota</taxon>
        <taxon>Stenosarchaea group</taxon>
        <taxon>Halobacteria</taxon>
        <taxon>Halobacteriales</taxon>
        <taxon>Halobacteriaceae</taxon>
        <taxon>Halobacterium</taxon>
    </lineage>
</organism>
<dbReference type="EMBL" id="LN831304">
    <property type="protein sequence ID" value="CQH64697.1"/>
    <property type="molecule type" value="Genomic_DNA"/>
</dbReference>
<proteinExistence type="predicted"/>
<reference evidence="2" key="1">
    <citation type="journal article" date="2016" name="Environ. Microbiol.">
        <title>The complete genome of a viable archaeum isolated from 123-million-year-old rock salt.</title>
        <authorList>
            <person name="Jaakkola S.T."/>
            <person name="Pfeiffer F."/>
            <person name="Ravantti J.J."/>
            <person name="Guo Q."/>
            <person name="Liu Y."/>
            <person name="Chen X."/>
            <person name="Ma H."/>
            <person name="Yang C."/>
            <person name="Oksanen H.M."/>
            <person name="Bamford D.H."/>
        </authorList>
    </citation>
    <scope>NUCLEOTIDE SEQUENCE</scope>
    <source>
        <strain evidence="2">JI20-1</strain>
        <plasmid evidence="2">Plasmid pSTJ002</plasmid>
    </source>
</reference>
<name>A0A0U5H6P7_9EURY</name>
<dbReference type="Proteomes" id="UP000066737">
    <property type="component" value="Plasmid pSTJ002"/>
</dbReference>
<protein>
    <submittedName>
        <fullName evidence="1">Uncharacterized protein</fullName>
    </submittedName>
</protein>
<dbReference type="AlphaFoldDB" id="A0A0U5H6P7"/>
<gene>
    <name evidence="1" type="ORF">HHUB_5152</name>
</gene>